<dbReference type="GO" id="GO:0017004">
    <property type="term" value="P:cytochrome complex assembly"/>
    <property type="evidence" value="ECO:0007669"/>
    <property type="project" value="UniProtKB-KW"/>
</dbReference>
<feature type="transmembrane region" description="Helical" evidence="7">
    <location>
        <begin position="105"/>
        <end position="125"/>
    </location>
</feature>
<feature type="transmembrane region" description="Helical" evidence="7">
    <location>
        <begin position="44"/>
        <end position="66"/>
    </location>
</feature>
<dbReference type="InterPro" id="IPR007816">
    <property type="entry name" value="ResB-like_domain"/>
</dbReference>
<accession>A0AAU7CNQ5</accession>
<feature type="compositionally biased region" description="Acidic residues" evidence="6">
    <location>
        <begin position="724"/>
        <end position="736"/>
    </location>
</feature>
<evidence type="ECO:0000256" key="6">
    <source>
        <dbReference type="SAM" id="MobiDB-lite"/>
    </source>
</evidence>
<dbReference type="PANTHER" id="PTHR31566">
    <property type="entry name" value="CYTOCHROME C BIOGENESIS PROTEIN CCS1, CHLOROPLASTIC"/>
    <property type="match status" value="1"/>
</dbReference>
<keyword evidence="5 7" id="KW-0472">Membrane</keyword>
<dbReference type="EMBL" id="CP155447">
    <property type="protein sequence ID" value="XBH07054.1"/>
    <property type="molecule type" value="Genomic_DNA"/>
</dbReference>
<protein>
    <submittedName>
        <fullName evidence="9">Cytochrome c biogenesis protein ResB</fullName>
    </submittedName>
</protein>
<dbReference type="InterPro" id="IPR023494">
    <property type="entry name" value="Cyt_c_bgen_Ccs1/CcsB/ResB"/>
</dbReference>
<evidence type="ECO:0000256" key="1">
    <source>
        <dbReference type="ARBA" id="ARBA00004141"/>
    </source>
</evidence>
<feature type="compositionally biased region" description="Basic and acidic residues" evidence="6">
    <location>
        <begin position="706"/>
        <end position="722"/>
    </location>
</feature>
<feature type="region of interest" description="Disordered" evidence="6">
    <location>
        <begin position="706"/>
        <end position="736"/>
    </location>
</feature>
<feature type="domain" description="ResB-like" evidence="8">
    <location>
        <begin position="579"/>
        <end position="646"/>
    </location>
</feature>
<evidence type="ECO:0000256" key="7">
    <source>
        <dbReference type="SAM" id="Phobius"/>
    </source>
</evidence>
<comment type="subcellular location">
    <subcellularLocation>
        <location evidence="1">Membrane</location>
        <topology evidence="1">Multi-pass membrane protein</topology>
    </subcellularLocation>
</comment>
<keyword evidence="2 7" id="KW-0812">Transmembrane</keyword>
<proteinExistence type="predicted"/>
<organism evidence="9">
    <name type="scientific">Singulisphaera sp. Ch08</name>
    <dbReference type="NCBI Taxonomy" id="3120278"/>
    <lineage>
        <taxon>Bacteria</taxon>
        <taxon>Pseudomonadati</taxon>
        <taxon>Planctomycetota</taxon>
        <taxon>Planctomycetia</taxon>
        <taxon>Isosphaerales</taxon>
        <taxon>Isosphaeraceae</taxon>
        <taxon>Singulisphaera</taxon>
    </lineage>
</organism>
<keyword evidence="3" id="KW-0201">Cytochrome c-type biogenesis</keyword>
<dbReference type="GO" id="GO:0016020">
    <property type="term" value="C:membrane"/>
    <property type="evidence" value="ECO:0007669"/>
    <property type="project" value="UniProtKB-SubCell"/>
</dbReference>
<evidence type="ECO:0000313" key="9">
    <source>
        <dbReference type="EMBL" id="XBH07054.1"/>
    </source>
</evidence>
<evidence type="ECO:0000256" key="2">
    <source>
        <dbReference type="ARBA" id="ARBA00022692"/>
    </source>
</evidence>
<evidence type="ECO:0000256" key="3">
    <source>
        <dbReference type="ARBA" id="ARBA00022748"/>
    </source>
</evidence>
<dbReference type="RefSeq" id="WP_406699901.1">
    <property type="nucleotide sequence ID" value="NZ_CP155447.1"/>
</dbReference>
<feature type="transmembrane region" description="Helical" evidence="7">
    <location>
        <begin position="78"/>
        <end position="98"/>
    </location>
</feature>
<keyword evidence="4 7" id="KW-1133">Transmembrane helix</keyword>
<sequence>MATATKKHPSSPPHPGDSRSGVVGGILGVFDAAYRFLASLKLAVISLASLAAVLAYATFFESWYGASAVQEWIYQTKWFAVLLAFLGANILCAALIRFPWKKRQTGFVITHVGLLTLLAGSFYSLKTADEGQVGMVEGQTRQELVRIDYPVIRVWPIDPETKKPTDEEFRLPFRPGNFGWGPGSPRPRGVVGSVAHALTAGVFDPQKNDGEVLTSPQDPIKFVVKSHIPASAWTSAHVADPDGIPMIKVRVQAKAPGQTRPMDAFGDAQEHDRWIAPHDDKLIQVFKRLNRVVKRQGPATFAFSYVDRPELVEDFLNPPKDFGPSGVARLRYRDKSNKSRTYEWKLEDQKDKTVTLPDSDLIVTFKGATLIPAGLDELLGDPDIPVAHFKIKRGDGPEADYYGWALMPMVPSLIPNPDKPELSKEPLAEIDYFLPPTLDMAAGRLGLIEILGTPEGTLYYRIFGRGKGEVAEVRGVGPLTKGKEMVAFGGNPGMPMTISFEVEDYLTGGREEQVCEPIVLPKGQQSNGLAASLVAMTVKNGDRSTTKEFWIRRSPTLEPVPQRVSFPDGDYDVVYDVDRKPLAFSLKLDDFKVEFDPGTQQASSFTSKVRLSDETMAIKNKPHTISMNEPLTHRGYTFYQASYAREQDPHTGRETGRFQSIFQVGIDPGRSIKYLGCLLIVAGAFAQFYMRAGLFSDGGKRERALAEAKARAKTKSGDHSPETNDVEVVSESDETL</sequence>
<gene>
    <name evidence="9" type="ORF">V5E97_13730</name>
</gene>
<dbReference type="Pfam" id="PF05140">
    <property type="entry name" value="ResB"/>
    <property type="match status" value="1"/>
</dbReference>
<reference evidence="9" key="1">
    <citation type="submission" date="2024-05" db="EMBL/GenBank/DDBJ databases">
        <title>Planctomycetes of the genus Singulisphaera possess chitinolytic capabilities.</title>
        <authorList>
            <person name="Ivanova A."/>
        </authorList>
    </citation>
    <scope>NUCLEOTIDE SEQUENCE</scope>
    <source>
        <strain evidence="9">Ch08T</strain>
    </source>
</reference>
<name>A0AAU7CNQ5_9BACT</name>
<evidence type="ECO:0000256" key="5">
    <source>
        <dbReference type="ARBA" id="ARBA00023136"/>
    </source>
</evidence>
<evidence type="ECO:0000259" key="8">
    <source>
        <dbReference type="Pfam" id="PF05140"/>
    </source>
</evidence>
<dbReference type="AlphaFoldDB" id="A0AAU7CNQ5"/>
<evidence type="ECO:0000256" key="4">
    <source>
        <dbReference type="ARBA" id="ARBA00022989"/>
    </source>
</evidence>